<gene>
    <name evidence="2" type="ORF">GGP41_004222</name>
</gene>
<sequence>MSIAESQILVAKMSLTPSATSSAPSASSSAACRQADFTQFPTGDAACAVGSISGVPSNTTDVLSKCCKSAPVEEFNGACGYYCLSVEQTIRELQACFMENGARPGDIMCNSNNSATATGTPSKTASASRTSGSGASATGDSKGAAPAVGVSKVGLGMLGMVIVSALGGALL</sequence>
<comment type="caution">
    <text evidence="2">The sequence shown here is derived from an EMBL/GenBank/DDBJ whole genome shotgun (WGS) entry which is preliminary data.</text>
</comment>
<evidence type="ECO:0000313" key="3">
    <source>
        <dbReference type="Proteomes" id="UP000624244"/>
    </source>
</evidence>
<feature type="compositionally biased region" description="Low complexity" evidence="1">
    <location>
        <begin position="122"/>
        <end position="145"/>
    </location>
</feature>
<name>A0A8H5ZIY8_COCSA</name>
<proteinExistence type="predicted"/>
<dbReference type="Proteomes" id="UP000624244">
    <property type="component" value="Unassembled WGS sequence"/>
</dbReference>
<dbReference type="EMBL" id="WNKQ01000005">
    <property type="protein sequence ID" value="KAF5851408.1"/>
    <property type="molecule type" value="Genomic_DNA"/>
</dbReference>
<protein>
    <submittedName>
        <fullName evidence="2">Uncharacterized protein</fullName>
    </submittedName>
</protein>
<evidence type="ECO:0000256" key="1">
    <source>
        <dbReference type="SAM" id="MobiDB-lite"/>
    </source>
</evidence>
<evidence type="ECO:0000313" key="2">
    <source>
        <dbReference type="EMBL" id="KAF5851408.1"/>
    </source>
</evidence>
<dbReference type="AlphaFoldDB" id="A0A8H5ZIY8"/>
<accession>A0A8H5ZIY8</accession>
<organism evidence="2 3">
    <name type="scientific">Cochliobolus sativus</name>
    <name type="common">Common root rot and spot blotch fungus</name>
    <name type="synonym">Bipolaris sorokiniana</name>
    <dbReference type="NCBI Taxonomy" id="45130"/>
    <lineage>
        <taxon>Eukaryota</taxon>
        <taxon>Fungi</taxon>
        <taxon>Dikarya</taxon>
        <taxon>Ascomycota</taxon>
        <taxon>Pezizomycotina</taxon>
        <taxon>Dothideomycetes</taxon>
        <taxon>Pleosporomycetidae</taxon>
        <taxon>Pleosporales</taxon>
        <taxon>Pleosporineae</taxon>
        <taxon>Pleosporaceae</taxon>
        <taxon>Bipolaris</taxon>
    </lineage>
</organism>
<feature type="region of interest" description="Disordered" evidence="1">
    <location>
        <begin position="118"/>
        <end position="146"/>
    </location>
</feature>
<reference evidence="2" key="1">
    <citation type="submission" date="2019-11" db="EMBL/GenBank/DDBJ databases">
        <title>Bipolaris sorokiniana Genome sequencing.</title>
        <authorList>
            <person name="Wang H."/>
        </authorList>
    </citation>
    <scope>NUCLEOTIDE SEQUENCE</scope>
</reference>